<proteinExistence type="inferred from homology"/>
<evidence type="ECO:0000256" key="3">
    <source>
        <dbReference type="ARBA" id="ARBA00022771"/>
    </source>
</evidence>
<keyword evidence="3 5" id="KW-0863">Zinc-finger</keyword>
<dbReference type="InterPro" id="IPR031052">
    <property type="entry name" value="FHY3/FAR1"/>
</dbReference>
<sequence length="354" mass="41209">MWEMRERFVPVYFKNDFFPFLQSTGRSEGTNARIKSNVGPTYSITSFLKEYQRIVDAINIAEAREDNANKQKTPKMMEFGYSIEQQAMEMYNRNIFSKFMKELRATTTLSYKELEQEGHYEVWEKTNQVYNKHRQRRYIVITNLSQGREDYSCICCKFNKDGILCSHILKILVETEVRKIPDKYIIDRWRKKERRINLKRVQSSTATDDILRFNILSRAAAQLTSKGSAKEEAMEYLLDETLPEGTQPAEASGGQTDNADQPGIQMRQEADDGTNMQDPESIKNKGRPVKPKRWKDMVEQERQKSNAAKKKKAKKGGTSSKLYHNTKLITRLGHPVKIITVKKLCNTQKFIFNQ</sequence>
<evidence type="ECO:0000256" key="2">
    <source>
        <dbReference type="ARBA" id="ARBA00022723"/>
    </source>
</evidence>
<protein>
    <recommendedName>
        <fullName evidence="6">Protein FAR1-RELATED SEQUENCE</fullName>
    </recommendedName>
</protein>
<evidence type="ECO:0000256" key="1">
    <source>
        <dbReference type="ARBA" id="ARBA00005889"/>
    </source>
</evidence>
<evidence type="ECO:0000256" key="6">
    <source>
        <dbReference type="RuleBase" id="RU367018"/>
    </source>
</evidence>
<evidence type="ECO:0000313" key="9">
    <source>
        <dbReference type="EMBL" id="KXG39183.1"/>
    </source>
</evidence>
<name>A0A1B6QMP4_SORBI</name>
<dbReference type="InParanoid" id="A0A1B6QMP4"/>
<keyword evidence="10" id="KW-1185">Reference proteome</keyword>
<comment type="similarity">
    <text evidence="1 6">Belongs to the FHY3/FAR1 family.</text>
</comment>
<dbReference type="Gramene" id="KXG39183">
    <property type="protein sequence ID" value="KXG39183"/>
    <property type="gene ID" value="SORBI_3001G343700"/>
</dbReference>
<keyword evidence="4 6" id="KW-0862">Zinc</keyword>
<dbReference type="EMBL" id="CM000760">
    <property type="protein sequence ID" value="KXG39183.1"/>
    <property type="molecule type" value="Genomic_DNA"/>
</dbReference>
<evidence type="ECO:0000256" key="5">
    <source>
        <dbReference type="PROSITE-ProRule" id="PRU00325"/>
    </source>
</evidence>
<reference evidence="9 10" key="1">
    <citation type="journal article" date="2009" name="Nature">
        <title>The Sorghum bicolor genome and the diversification of grasses.</title>
        <authorList>
            <person name="Paterson A.H."/>
            <person name="Bowers J.E."/>
            <person name="Bruggmann R."/>
            <person name="Dubchak I."/>
            <person name="Grimwood J."/>
            <person name="Gundlach H."/>
            <person name="Haberer G."/>
            <person name="Hellsten U."/>
            <person name="Mitros T."/>
            <person name="Poliakov A."/>
            <person name="Schmutz J."/>
            <person name="Spannagl M."/>
            <person name="Tang H."/>
            <person name="Wang X."/>
            <person name="Wicker T."/>
            <person name="Bharti A.K."/>
            <person name="Chapman J."/>
            <person name="Feltus F.A."/>
            <person name="Gowik U."/>
            <person name="Grigoriev I.V."/>
            <person name="Lyons E."/>
            <person name="Maher C.A."/>
            <person name="Martis M."/>
            <person name="Narechania A."/>
            <person name="Otillar R.P."/>
            <person name="Penning B.W."/>
            <person name="Salamov A.A."/>
            <person name="Wang Y."/>
            <person name="Zhang L."/>
            <person name="Carpita N.C."/>
            <person name="Freeling M."/>
            <person name="Gingle A.R."/>
            <person name="Hash C.T."/>
            <person name="Keller B."/>
            <person name="Klein P."/>
            <person name="Kresovich S."/>
            <person name="McCann M.C."/>
            <person name="Ming R."/>
            <person name="Peterson D.G."/>
            <person name="Mehboob-ur-Rahman"/>
            <person name="Ware D."/>
            <person name="Westhoff P."/>
            <person name="Mayer K.F."/>
            <person name="Messing J."/>
            <person name="Rokhsar D.S."/>
        </authorList>
    </citation>
    <scope>NUCLEOTIDE SEQUENCE [LARGE SCALE GENOMIC DNA]</scope>
    <source>
        <strain evidence="10">cv. BTx623</strain>
    </source>
</reference>
<feature type="region of interest" description="Disordered" evidence="7">
    <location>
        <begin position="270"/>
        <end position="322"/>
    </location>
</feature>
<evidence type="ECO:0000256" key="4">
    <source>
        <dbReference type="ARBA" id="ARBA00022833"/>
    </source>
</evidence>
<feature type="compositionally biased region" description="Basic and acidic residues" evidence="7">
    <location>
        <begin position="294"/>
        <end position="304"/>
    </location>
</feature>
<dbReference type="GO" id="GO:0008270">
    <property type="term" value="F:zinc ion binding"/>
    <property type="evidence" value="ECO:0007669"/>
    <property type="project" value="UniProtKB-UniRule"/>
</dbReference>
<feature type="compositionally biased region" description="Basic residues" evidence="7">
    <location>
        <begin position="284"/>
        <end position="293"/>
    </location>
</feature>
<dbReference type="AlphaFoldDB" id="A0A1B6QMP4"/>
<keyword evidence="2 6" id="KW-0479">Metal-binding</keyword>
<reference evidence="10" key="2">
    <citation type="journal article" date="2018" name="Plant J.">
        <title>The Sorghum bicolor reference genome: improved assembly, gene annotations, a transcriptome atlas, and signatures of genome organization.</title>
        <authorList>
            <person name="McCormick R.F."/>
            <person name="Truong S.K."/>
            <person name="Sreedasyam A."/>
            <person name="Jenkins J."/>
            <person name="Shu S."/>
            <person name="Sims D."/>
            <person name="Kennedy M."/>
            <person name="Amirebrahimi M."/>
            <person name="Weers B.D."/>
            <person name="McKinley B."/>
            <person name="Mattison A."/>
            <person name="Morishige D.T."/>
            <person name="Grimwood J."/>
            <person name="Schmutz J."/>
            <person name="Mullet J.E."/>
        </authorList>
    </citation>
    <scope>NUCLEOTIDE SEQUENCE [LARGE SCALE GENOMIC DNA]</scope>
    <source>
        <strain evidence="10">cv. BTx623</strain>
    </source>
</reference>
<dbReference type="PROSITE" id="PS50966">
    <property type="entry name" value="ZF_SWIM"/>
    <property type="match status" value="1"/>
</dbReference>
<dbReference type="SMART" id="SM00575">
    <property type="entry name" value="ZnF_PMZ"/>
    <property type="match status" value="1"/>
</dbReference>
<evidence type="ECO:0000313" key="10">
    <source>
        <dbReference type="Proteomes" id="UP000000768"/>
    </source>
</evidence>
<dbReference type="OMA" id="SCICCKF"/>
<dbReference type="PANTHER" id="PTHR31669">
    <property type="entry name" value="PROTEIN FAR1-RELATED SEQUENCE 10-RELATED"/>
    <property type="match status" value="1"/>
</dbReference>
<keyword evidence="6" id="KW-0539">Nucleus</keyword>
<dbReference type="STRING" id="4558.A0A1B6QMP4"/>
<comment type="subcellular location">
    <subcellularLocation>
        <location evidence="6">Nucleus</location>
    </subcellularLocation>
</comment>
<dbReference type="InterPro" id="IPR007527">
    <property type="entry name" value="Znf_SWIM"/>
</dbReference>
<evidence type="ECO:0000256" key="7">
    <source>
        <dbReference type="SAM" id="MobiDB-lite"/>
    </source>
</evidence>
<feature type="domain" description="SWIM-type" evidence="8">
    <location>
        <begin position="138"/>
        <end position="176"/>
    </location>
</feature>
<comment type="function">
    <text evidence="6">Putative transcription activator involved in regulating light control of development.</text>
</comment>
<dbReference type="GO" id="GO:0006355">
    <property type="term" value="P:regulation of DNA-templated transcription"/>
    <property type="evidence" value="ECO:0007669"/>
    <property type="project" value="UniProtKB-UniRule"/>
</dbReference>
<dbReference type="GO" id="GO:0005634">
    <property type="term" value="C:nucleus"/>
    <property type="evidence" value="ECO:0007669"/>
    <property type="project" value="UniProtKB-SubCell"/>
</dbReference>
<dbReference type="eggNOG" id="ENOG502QR4C">
    <property type="taxonomic scope" value="Eukaryota"/>
</dbReference>
<dbReference type="PANTHER" id="PTHR31669:SF308">
    <property type="entry name" value="SWIM-TYPE DOMAIN-CONTAINING PROTEIN"/>
    <property type="match status" value="1"/>
</dbReference>
<accession>A0A1B6QMP4</accession>
<dbReference type="Proteomes" id="UP000000768">
    <property type="component" value="Chromosome 1"/>
</dbReference>
<evidence type="ECO:0000259" key="8">
    <source>
        <dbReference type="PROSITE" id="PS50966"/>
    </source>
</evidence>
<dbReference type="InterPro" id="IPR006564">
    <property type="entry name" value="Znf_PMZ"/>
</dbReference>
<gene>
    <name evidence="9" type="ORF">SORBI_3001G343700</name>
</gene>
<organism evidence="9 10">
    <name type="scientific">Sorghum bicolor</name>
    <name type="common">Sorghum</name>
    <name type="synonym">Sorghum vulgare</name>
    <dbReference type="NCBI Taxonomy" id="4558"/>
    <lineage>
        <taxon>Eukaryota</taxon>
        <taxon>Viridiplantae</taxon>
        <taxon>Streptophyta</taxon>
        <taxon>Embryophyta</taxon>
        <taxon>Tracheophyta</taxon>
        <taxon>Spermatophyta</taxon>
        <taxon>Magnoliopsida</taxon>
        <taxon>Liliopsida</taxon>
        <taxon>Poales</taxon>
        <taxon>Poaceae</taxon>
        <taxon>PACMAD clade</taxon>
        <taxon>Panicoideae</taxon>
        <taxon>Andropogonodae</taxon>
        <taxon>Andropogoneae</taxon>
        <taxon>Sorghinae</taxon>
        <taxon>Sorghum</taxon>
    </lineage>
</organism>